<keyword evidence="3" id="KW-1185">Reference proteome</keyword>
<gene>
    <name evidence="2" type="ORF">FKW44_005805</name>
</gene>
<proteinExistence type="predicted"/>
<sequence>PDLGQRYPWAQRLPDDQGDPGYLDLPQYQLSQGYPAARTFQRSPSNPLDPQAPQDLASLACPDIREIQ</sequence>
<name>A0A7T8KCI6_CALRO</name>
<evidence type="ECO:0000313" key="2">
    <source>
        <dbReference type="EMBL" id="QQP53349.1"/>
    </source>
</evidence>
<dbReference type="Proteomes" id="UP000595437">
    <property type="component" value="Chromosome 4"/>
</dbReference>
<evidence type="ECO:0000313" key="3">
    <source>
        <dbReference type="Proteomes" id="UP000595437"/>
    </source>
</evidence>
<evidence type="ECO:0000256" key="1">
    <source>
        <dbReference type="SAM" id="MobiDB-lite"/>
    </source>
</evidence>
<feature type="non-terminal residue" evidence="2">
    <location>
        <position position="1"/>
    </location>
</feature>
<protein>
    <submittedName>
        <fullName evidence="2">Uncharacterized protein</fullName>
    </submittedName>
</protein>
<feature type="region of interest" description="Disordered" evidence="1">
    <location>
        <begin position="1"/>
        <end position="68"/>
    </location>
</feature>
<organism evidence="2 3">
    <name type="scientific">Caligus rogercresseyi</name>
    <name type="common">Sea louse</name>
    <dbReference type="NCBI Taxonomy" id="217165"/>
    <lineage>
        <taxon>Eukaryota</taxon>
        <taxon>Metazoa</taxon>
        <taxon>Ecdysozoa</taxon>
        <taxon>Arthropoda</taxon>
        <taxon>Crustacea</taxon>
        <taxon>Multicrustacea</taxon>
        <taxon>Hexanauplia</taxon>
        <taxon>Copepoda</taxon>
        <taxon>Siphonostomatoida</taxon>
        <taxon>Caligidae</taxon>
        <taxon>Caligus</taxon>
    </lineage>
</organism>
<dbReference type="AlphaFoldDB" id="A0A7T8KCI6"/>
<dbReference type="EMBL" id="CP045893">
    <property type="protein sequence ID" value="QQP53349.1"/>
    <property type="molecule type" value="Genomic_DNA"/>
</dbReference>
<accession>A0A7T8KCI6</accession>
<reference evidence="3" key="1">
    <citation type="submission" date="2021-01" db="EMBL/GenBank/DDBJ databases">
        <title>Caligus Genome Assembly.</title>
        <authorList>
            <person name="Gallardo-Escarate C."/>
        </authorList>
    </citation>
    <scope>NUCLEOTIDE SEQUENCE [LARGE SCALE GENOMIC DNA]</scope>
</reference>